<dbReference type="SUPFAM" id="SSF81383">
    <property type="entry name" value="F-box domain"/>
    <property type="match status" value="1"/>
</dbReference>
<dbReference type="GO" id="GO:0031146">
    <property type="term" value="P:SCF-dependent proteasomal ubiquitin-dependent protein catabolic process"/>
    <property type="evidence" value="ECO:0007669"/>
    <property type="project" value="TreeGrafter"/>
</dbReference>
<keyword evidence="3" id="KW-1185">Reference proteome</keyword>
<dbReference type="InterPro" id="IPR036047">
    <property type="entry name" value="F-box-like_dom_sf"/>
</dbReference>
<dbReference type="InterPro" id="IPR032675">
    <property type="entry name" value="LRR_dom_sf"/>
</dbReference>
<evidence type="ECO:0000259" key="1">
    <source>
        <dbReference type="Pfam" id="PF12937"/>
    </source>
</evidence>
<dbReference type="SUPFAM" id="SSF52047">
    <property type="entry name" value="RNI-like"/>
    <property type="match status" value="1"/>
</dbReference>
<protein>
    <recommendedName>
        <fullName evidence="1">F-box domain-containing protein</fullName>
    </recommendedName>
</protein>
<sequence length="350" mass="40094">MDNRQNNILPPEILMDIFRYIVHNDRNCFLDIFSASLVCKSWYWWARSLFDATEVITHFFNHTNESRNYTRIYKLLDESHRLGIRDADVITGIHIDTHTDISNIIELARNMTSLNLRNIDLDIHADLSKITRVSINRGYPKFIAKLENVEELYIKRVCGVARMVPALEQLTKIKCATFHSLKFMQFERCITQWSELRSLHIVRPRDGCRAMMAAVGTCCAALEELVYSGSKVWDDQDNTMFLPIVQKCANLKKLTITHASNVTNMLVLAALQSRSLENLCIDACPDATIDGALEVDLSKCRIHTLKLDMDIDTIDLVHILGQCVHICHIEFCHTAGQSEILTEFGFGDFR</sequence>
<dbReference type="Gene3D" id="1.20.1280.50">
    <property type="match status" value="1"/>
</dbReference>
<dbReference type="Proteomes" id="UP000268093">
    <property type="component" value="Unassembled WGS sequence"/>
</dbReference>
<name>A0A433D1U9_9FUNG</name>
<dbReference type="PANTHER" id="PTHR13318">
    <property type="entry name" value="PARTNER OF PAIRED, ISOFORM B-RELATED"/>
    <property type="match status" value="1"/>
</dbReference>
<gene>
    <name evidence="2" type="ORF">BC936DRAFT_148988</name>
</gene>
<feature type="domain" description="F-box" evidence="1">
    <location>
        <begin position="8"/>
        <end position="43"/>
    </location>
</feature>
<comment type="caution">
    <text evidence="2">The sequence shown here is derived from an EMBL/GenBank/DDBJ whole genome shotgun (WGS) entry which is preliminary data.</text>
</comment>
<dbReference type="Pfam" id="PF12937">
    <property type="entry name" value="F-box-like"/>
    <property type="match status" value="1"/>
</dbReference>
<evidence type="ECO:0000313" key="3">
    <source>
        <dbReference type="Proteomes" id="UP000268093"/>
    </source>
</evidence>
<accession>A0A433D1U9</accession>
<proteinExistence type="predicted"/>
<dbReference type="EMBL" id="RBNI01008306">
    <property type="protein sequence ID" value="RUP44804.1"/>
    <property type="molecule type" value="Genomic_DNA"/>
</dbReference>
<dbReference type="Gene3D" id="3.80.10.10">
    <property type="entry name" value="Ribonuclease Inhibitor"/>
    <property type="match status" value="1"/>
</dbReference>
<dbReference type="PANTHER" id="PTHR13318:SF95">
    <property type="entry name" value="F-BOX PROTEIN YLR352W"/>
    <property type="match status" value="1"/>
</dbReference>
<organism evidence="2 3">
    <name type="scientific">Jimgerdemannia flammicorona</name>
    <dbReference type="NCBI Taxonomy" id="994334"/>
    <lineage>
        <taxon>Eukaryota</taxon>
        <taxon>Fungi</taxon>
        <taxon>Fungi incertae sedis</taxon>
        <taxon>Mucoromycota</taxon>
        <taxon>Mucoromycotina</taxon>
        <taxon>Endogonomycetes</taxon>
        <taxon>Endogonales</taxon>
        <taxon>Endogonaceae</taxon>
        <taxon>Jimgerdemannia</taxon>
    </lineage>
</organism>
<reference evidence="2 3" key="1">
    <citation type="journal article" date="2018" name="New Phytol.">
        <title>Phylogenomics of Endogonaceae and evolution of mycorrhizas within Mucoromycota.</title>
        <authorList>
            <person name="Chang Y."/>
            <person name="Desiro A."/>
            <person name="Na H."/>
            <person name="Sandor L."/>
            <person name="Lipzen A."/>
            <person name="Clum A."/>
            <person name="Barry K."/>
            <person name="Grigoriev I.V."/>
            <person name="Martin F.M."/>
            <person name="Stajich J.E."/>
            <person name="Smith M.E."/>
            <person name="Bonito G."/>
            <person name="Spatafora J.W."/>
        </authorList>
    </citation>
    <scope>NUCLEOTIDE SEQUENCE [LARGE SCALE GENOMIC DNA]</scope>
    <source>
        <strain evidence="2 3">GMNB39</strain>
    </source>
</reference>
<dbReference type="AlphaFoldDB" id="A0A433D1U9"/>
<evidence type="ECO:0000313" key="2">
    <source>
        <dbReference type="EMBL" id="RUP44804.1"/>
    </source>
</evidence>
<dbReference type="GO" id="GO:0019005">
    <property type="term" value="C:SCF ubiquitin ligase complex"/>
    <property type="evidence" value="ECO:0007669"/>
    <property type="project" value="TreeGrafter"/>
</dbReference>
<dbReference type="InterPro" id="IPR001810">
    <property type="entry name" value="F-box_dom"/>
</dbReference>